<dbReference type="EMBL" id="LT554202">
    <property type="protein sequence ID" value="SAM03475.1"/>
    <property type="molecule type" value="Genomic_DNA"/>
</dbReference>
<reference evidence="2" key="1">
    <citation type="submission" date="2016-04" db="EMBL/GenBank/DDBJ databases">
        <authorList>
            <person name="Evans L.H."/>
            <person name="Alamgir A."/>
            <person name="Owens N."/>
            <person name="Weber N.D."/>
            <person name="Virtaneva K."/>
            <person name="Barbian K."/>
            <person name="Babar A."/>
            <person name="Rosenke K."/>
        </authorList>
    </citation>
    <scope>NUCLEOTIDE SEQUENCE [LARGE SCALE GENOMIC DNA]</scope>
    <source>
        <strain evidence="2">CBS 101.48</strain>
    </source>
</reference>
<keyword evidence="3" id="KW-1185">Reference proteome</keyword>
<feature type="signal peptide" evidence="1">
    <location>
        <begin position="1"/>
        <end position="31"/>
    </location>
</feature>
<evidence type="ECO:0000256" key="1">
    <source>
        <dbReference type="SAM" id="SignalP"/>
    </source>
</evidence>
<dbReference type="PANTHER" id="PTHR11362:SF148">
    <property type="entry name" value="CARBOXYPEPTIDASE Y INHIBITOR"/>
    <property type="match status" value="1"/>
</dbReference>
<dbReference type="AlphaFoldDB" id="A0A168Q402"/>
<dbReference type="GO" id="GO:0005543">
    <property type="term" value="F:phospholipid binding"/>
    <property type="evidence" value="ECO:0007669"/>
    <property type="project" value="TreeGrafter"/>
</dbReference>
<dbReference type="OrthoDB" id="2506647at2759"/>
<dbReference type="GO" id="GO:0030162">
    <property type="term" value="P:regulation of proteolysis"/>
    <property type="evidence" value="ECO:0007669"/>
    <property type="project" value="TreeGrafter"/>
</dbReference>
<dbReference type="InterPro" id="IPR008914">
    <property type="entry name" value="PEBP"/>
</dbReference>
<dbReference type="STRING" id="4829.A0A168Q402"/>
<dbReference type="PANTHER" id="PTHR11362">
    <property type="entry name" value="PHOSPHATIDYLETHANOLAMINE-BINDING PROTEIN"/>
    <property type="match status" value="1"/>
</dbReference>
<dbReference type="OMA" id="PSYTLIM"/>
<evidence type="ECO:0000313" key="3">
    <source>
        <dbReference type="Proteomes" id="UP000078561"/>
    </source>
</evidence>
<gene>
    <name evidence="2" type="primary">ABSGL_09316.1 scaffold 11175</name>
</gene>
<feature type="chain" id="PRO_5007899771" description="Phosphatidylethanolamine-binding protein" evidence="1">
    <location>
        <begin position="32"/>
        <end position="212"/>
    </location>
</feature>
<keyword evidence="1" id="KW-0732">Signal</keyword>
<dbReference type="InterPro" id="IPR036610">
    <property type="entry name" value="PEBP-like_sf"/>
</dbReference>
<dbReference type="Gene3D" id="3.90.280.10">
    <property type="entry name" value="PEBP-like"/>
    <property type="match status" value="1"/>
</dbReference>
<accession>A0A168Q402</accession>
<dbReference type="Proteomes" id="UP000078561">
    <property type="component" value="Unassembled WGS sequence"/>
</dbReference>
<evidence type="ECO:0000313" key="2">
    <source>
        <dbReference type="EMBL" id="SAM03475.1"/>
    </source>
</evidence>
<dbReference type="InParanoid" id="A0A168Q402"/>
<dbReference type="InterPro" id="IPR035810">
    <property type="entry name" value="PEBP_euk"/>
</dbReference>
<protein>
    <recommendedName>
        <fullName evidence="4">Phosphatidylethanolamine-binding protein</fullName>
    </recommendedName>
</protein>
<name>A0A168Q402_ABSGL</name>
<dbReference type="GO" id="GO:0046578">
    <property type="term" value="P:regulation of Ras protein signal transduction"/>
    <property type="evidence" value="ECO:0007669"/>
    <property type="project" value="TreeGrafter"/>
</dbReference>
<dbReference type="Pfam" id="PF01161">
    <property type="entry name" value="PBP"/>
    <property type="match status" value="1"/>
</dbReference>
<dbReference type="SUPFAM" id="SSF49777">
    <property type="entry name" value="PEBP-like"/>
    <property type="match status" value="1"/>
</dbReference>
<dbReference type="CDD" id="cd00866">
    <property type="entry name" value="PEBP_euk"/>
    <property type="match status" value="1"/>
</dbReference>
<proteinExistence type="predicted"/>
<organism evidence="2">
    <name type="scientific">Absidia glauca</name>
    <name type="common">Pin mould</name>
    <dbReference type="NCBI Taxonomy" id="4829"/>
    <lineage>
        <taxon>Eukaryota</taxon>
        <taxon>Fungi</taxon>
        <taxon>Fungi incertae sedis</taxon>
        <taxon>Mucoromycota</taxon>
        <taxon>Mucoromycotina</taxon>
        <taxon>Mucoromycetes</taxon>
        <taxon>Mucorales</taxon>
        <taxon>Cunninghamellaceae</taxon>
        <taxon>Absidia</taxon>
    </lineage>
</organism>
<dbReference type="GO" id="GO:0030414">
    <property type="term" value="F:peptidase inhibitor activity"/>
    <property type="evidence" value="ECO:0007669"/>
    <property type="project" value="TreeGrafter"/>
</dbReference>
<sequence length="212" mass="23774">MVSPLYLSSNIFILFCSSLLFCFLCIPNALADDTPKTRLKALQKAGIFPKLTGEVFRADKALGVEYQGGLQVTMGNFLTPAQTAKSPHIRFQGDPDSTYTLMLIDPDAPTIADPKWGPWRHWIVVNIPGERQSSNSAQSTQLTSYVGPAPPPKTGDHRYIFLLYKQPSFNKNYPPLSETFDDRRNFNFTDYAIKTGLKLHAVNFFYSKNAQS</sequence>
<evidence type="ECO:0008006" key="4">
    <source>
        <dbReference type="Google" id="ProtNLM"/>
    </source>
</evidence>